<proteinExistence type="predicted"/>
<keyword evidence="3" id="KW-0949">S-adenosyl-L-methionine</keyword>
<comment type="cofactor">
    <cofactor evidence="1">
        <name>[4Fe-4S] cluster</name>
        <dbReference type="ChEBI" id="CHEBI:49883"/>
    </cofactor>
</comment>
<evidence type="ECO:0000256" key="5">
    <source>
        <dbReference type="ARBA" id="ARBA00023004"/>
    </source>
</evidence>
<dbReference type="InterPro" id="IPR034457">
    <property type="entry name" value="Organic_radical-activating"/>
</dbReference>
<dbReference type="PROSITE" id="PS51918">
    <property type="entry name" value="RADICAL_SAM"/>
    <property type="match status" value="1"/>
</dbReference>
<comment type="caution">
    <text evidence="8">The sequence shown here is derived from an EMBL/GenBank/DDBJ whole genome shotgun (WGS) entry which is preliminary data.</text>
</comment>
<reference evidence="8" key="1">
    <citation type="journal article" date="2015" name="Nature">
        <title>Complex archaea that bridge the gap between prokaryotes and eukaryotes.</title>
        <authorList>
            <person name="Spang A."/>
            <person name="Saw J.H."/>
            <person name="Jorgensen S.L."/>
            <person name="Zaremba-Niedzwiedzka K."/>
            <person name="Martijn J."/>
            <person name="Lind A.E."/>
            <person name="van Eijk R."/>
            <person name="Schleper C."/>
            <person name="Guy L."/>
            <person name="Ettema T.J."/>
        </authorList>
    </citation>
    <scope>NUCLEOTIDE SEQUENCE</scope>
</reference>
<dbReference type="PIRSF" id="PIRSF004869">
    <property type="entry name" value="PflX_prd"/>
    <property type="match status" value="1"/>
</dbReference>
<dbReference type="GO" id="GO:0046872">
    <property type="term" value="F:metal ion binding"/>
    <property type="evidence" value="ECO:0007669"/>
    <property type="project" value="UniProtKB-KW"/>
</dbReference>
<gene>
    <name evidence="8" type="ORF">LCGC14_2686390</name>
</gene>
<evidence type="ECO:0000256" key="2">
    <source>
        <dbReference type="ARBA" id="ARBA00022485"/>
    </source>
</evidence>
<dbReference type="SFLD" id="SFLDG01101">
    <property type="entry name" value="Uncharacterised_Radical_SAM_Su"/>
    <property type="match status" value="1"/>
</dbReference>
<dbReference type="GO" id="GO:0051539">
    <property type="term" value="F:4 iron, 4 sulfur cluster binding"/>
    <property type="evidence" value="ECO:0007669"/>
    <property type="project" value="UniProtKB-KW"/>
</dbReference>
<evidence type="ECO:0000313" key="8">
    <source>
        <dbReference type="EMBL" id="KKK94086.1"/>
    </source>
</evidence>
<dbReference type="InterPro" id="IPR013785">
    <property type="entry name" value="Aldolase_TIM"/>
</dbReference>
<dbReference type="PANTHER" id="PTHR30352">
    <property type="entry name" value="PYRUVATE FORMATE-LYASE-ACTIVATING ENZYME"/>
    <property type="match status" value="1"/>
</dbReference>
<feature type="domain" description="Radical SAM core" evidence="7">
    <location>
        <begin position="85"/>
        <end position="298"/>
    </location>
</feature>
<organism evidence="8">
    <name type="scientific">marine sediment metagenome</name>
    <dbReference type="NCBI Taxonomy" id="412755"/>
    <lineage>
        <taxon>unclassified sequences</taxon>
        <taxon>metagenomes</taxon>
        <taxon>ecological metagenomes</taxon>
    </lineage>
</organism>
<keyword evidence="2" id="KW-0004">4Fe-4S</keyword>
<accession>A0A0F9CBI8</accession>
<dbReference type="Gene3D" id="3.20.20.70">
    <property type="entry name" value="Aldolase class I"/>
    <property type="match status" value="1"/>
</dbReference>
<dbReference type="InterPro" id="IPR016431">
    <property type="entry name" value="Pyrv-formate_lyase-activ_prd"/>
</dbReference>
<keyword evidence="6" id="KW-0411">Iron-sulfur</keyword>
<dbReference type="Pfam" id="PF04055">
    <property type="entry name" value="Radical_SAM"/>
    <property type="match status" value="1"/>
</dbReference>
<dbReference type="InterPro" id="IPR058240">
    <property type="entry name" value="rSAM_sf"/>
</dbReference>
<dbReference type="SUPFAM" id="SSF102114">
    <property type="entry name" value="Radical SAM enzymes"/>
    <property type="match status" value="1"/>
</dbReference>
<dbReference type="PANTHER" id="PTHR30352:SF5">
    <property type="entry name" value="PYRUVATE FORMATE-LYASE 1-ACTIVATING ENZYME"/>
    <property type="match status" value="1"/>
</dbReference>
<dbReference type="GO" id="GO:0003824">
    <property type="term" value="F:catalytic activity"/>
    <property type="evidence" value="ECO:0007669"/>
    <property type="project" value="InterPro"/>
</dbReference>
<keyword evidence="5" id="KW-0408">Iron</keyword>
<dbReference type="NCBIfam" id="TIGR04337">
    <property type="entry name" value="AmmeMemoSam_rS"/>
    <property type="match status" value="1"/>
</dbReference>
<sequence length="351" mass="39676">IGSQNGQYSLTIVLMKSLKDAMFYRRLNNDHVQCVLCPRRCIIPEGGRSFCRNKENRSGKLYTLVYGKSCAINMTGPENAPLYHFVPGHERLALAAVGCNFRCRYCQNWQISQARTEKNGYYDLPPKEAVELALKKGAKSISFTYTEPIVSYEYVHDISKLATERGLWTSIVSNGYINPDPLRKLLKVMDAVNIDLKGFSDNFYRCISSAELKPVLGSLKIVKEEKVYLEIVNLVVPTLNDKPDEITQMCTWIRKNLGDEVPLHFTRFFPDYRLTNLPPTPVKTLETAMAIARDAGIKYVYIGNVPGHDADNTYCAKCGKLLVRRHHFAVLESSVVDGSCRFCGENIPGIW</sequence>
<evidence type="ECO:0000259" key="7">
    <source>
        <dbReference type="PROSITE" id="PS51918"/>
    </source>
</evidence>
<dbReference type="AlphaFoldDB" id="A0A0F9CBI8"/>
<dbReference type="InterPro" id="IPR007197">
    <property type="entry name" value="rSAM"/>
</dbReference>
<dbReference type="EMBL" id="LAZR01047497">
    <property type="protein sequence ID" value="KKK94086.1"/>
    <property type="molecule type" value="Genomic_DNA"/>
</dbReference>
<evidence type="ECO:0000256" key="4">
    <source>
        <dbReference type="ARBA" id="ARBA00022723"/>
    </source>
</evidence>
<dbReference type="InterPro" id="IPR027596">
    <property type="entry name" value="AmmeMemoSam_rS"/>
</dbReference>
<keyword evidence="4" id="KW-0479">Metal-binding</keyword>
<name>A0A0F9CBI8_9ZZZZ</name>
<protein>
    <recommendedName>
        <fullName evidence="7">Radical SAM core domain-containing protein</fullName>
    </recommendedName>
</protein>
<evidence type="ECO:0000256" key="3">
    <source>
        <dbReference type="ARBA" id="ARBA00022691"/>
    </source>
</evidence>
<dbReference type="SFLD" id="SFLDS00029">
    <property type="entry name" value="Radical_SAM"/>
    <property type="match status" value="1"/>
</dbReference>
<dbReference type="CDD" id="cd01335">
    <property type="entry name" value="Radical_SAM"/>
    <property type="match status" value="1"/>
</dbReference>
<feature type="non-terminal residue" evidence="8">
    <location>
        <position position="1"/>
    </location>
</feature>
<evidence type="ECO:0000256" key="6">
    <source>
        <dbReference type="ARBA" id="ARBA00023014"/>
    </source>
</evidence>
<evidence type="ECO:0000256" key="1">
    <source>
        <dbReference type="ARBA" id="ARBA00001966"/>
    </source>
</evidence>